<evidence type="ECO:0000313" key="4">
    <source>
        <dbReference type="Proteomes" id="UP000006056"/>
    </source>
</evidence>
<sequence length="427" mass="45941">MPGRLLSFLCGLLIAPACVGAQQTSPSTVDDLVRMGLAQNRDVLSIRERIGEAQGAVRQAGVRPPPTINANGVTGKPLGTLGQEQYGANYSQPLEMFGKRSKRIDVAGFGIGQAEAELQERSAELAYQIRSGIAERVAEQEKLKLLDDLASVNQDALRLTEARVREGDVAPLEASLLRVEINRGVVLKTSAQGRLAVAETNLRKLVGLPADQPLPQVASEVPGSDTLEELKSRALQSRADLRSALLRADQNRAGIALAKANAKPDVTLSAGYSRQYSLFEGLFGQTSTGALAPINEQIDLLTFGVSIPLRTSRSGAGDVQTATARSSGSQLQQEYLERSIPLEVESAYQRWTAARASLDLLRTGVVEPSTANLTVIREAYKLGQLRLLDVLNEQRRLVDNELAYIDAQADASRGWAEVERAIGGNLP</sequence>
<evidence type="ECO:0000256" key="1">
    <source>
        <dbReference type="ARBA" id="ARBA00007613"/>
    </source>
</evidence>
<dbReference type="Gene3D" id="1.20.1600.10">
    <property type="entry name" value="Outer membrane efflux proteins (OEP)"/>
    <property type="match status" value="1"/>
</dbReference>
<gene>
    <name evidence="3" type="ordered locus">Terro_3072</name>
</gene>
<dbReference type="RefSeq" id="WP_014786568.1">
    <property type="nucleotide sequence ID" value="NC_018014.1"/>
</dbReference>
<dbReference type="EMBL" id="CP003379">
    <property type="protein sequence ID" value="AFL89304.1"/>
    <property type="molecule type" value="Genomic_DNA"/>
</dbReference>
<dbReference type="PANTHER" id="PTHR30203">
    <property type="entry name" value="OUTER MEMBRANE CATION EFFLUX PROTEIN"/>
    <property type="match status" value="1"/>
</dbReference>
<accession>I3ZJ86</accession>
<dbReference type="GO" id="GO:0015562">
    <property type="term" value="F:efflux transmembrane transporter activity"/>
    <property type="evidence" value="ECO:0007669"/>
    <property type="project" value="InterPro"/>
</dbReference>
<dbReference type="HOGENOM" id="CLU_642394_0_0_0"/>
<dbReference type="STRING" id="926566.Terro_3072"/>
<dbReference type="eggNOG" id="COG1538">
    <property type="taxonomic scope" value="Bacteria"/>
</dbReference>
<evidence type="ECO:0000256" key="2">
    <source>
        <dbReference type="SAM" id="SignalP"/>
    </source>
</evidence>
<name>I3ZJ86_TERRK</name>
<dbReference type="InterPro" id="IPR010131">
    <property type="entry name" value="MdtP/NodT-like"/>
</dbReference>
<feature type="chain" id="PRO_5003684172" evidence="2">
    <location>
        <begin position="22"/>
        <end position="427"/>
    </location>
</feature>
<dbReference type="SUPFAM" id="SSF56954">
    <property type="entry name" value="Outer membrane efflux proteins (OEP)"/>
    <property type="match status" value="1"/>
</dbReference>
<keyword evidence="2" id="KW-0732">Signal</keyword>
<dbReference type="PANTHER" id="PTHR30203:SF24">
    <property type="entry name" value="BLR4935 PROTEIN"/>
    <property type="match status" value="1"/>
</dbReference>
<proteinExistence type="inferred from homology"/>
<dbReference type="Proteomes" id="UP000006056">
    <property type="component" value="Chromosome"/>
</dbReference>
<evidence type="ECO:0000313" key="3">
    <source>
        <dbReference type="EMBL" id="AFL89304.1"/>
    </source>
</evidence>
<dbReference type="Pfam" id="PF02321">
    <property type="entry name" value="OEP"/>
    <property type="match status" value="2"/>
</dbReference>
<feature type="signal peptide" evidence="2">
    <location>
        <begin position="1"/>
        <end position="21"/>
    </location>
</feature>
<dbReference type="OrthoDB" id="104493at2"/>
<reference evidence="3 4" key="1">
    <citation type="submission" date="2012-06" db="EMBL/GenBank/DDBJ databases">
        <title>Complete genome of Terriglobus roseus DSM 18391.</title>
        <authorList>
            <consortium name="US DOE Joint Genome Institute (JGI-PGF)"/>
            <person name="Lucas S."/>
            <person name="Copeland A."/>
            <person name="Lapidus A."/>
            <person name="Glavina del Rio T."/>
            <person name="Dalin E."/>
            <person name="Tice H."/>
            <person name="Bruce D."/>
            <person name="Goodwin L."/>
            <person name="Pitluck S."/>
            <person name="Peters L."/>
            <person name="Mikhailova N."/>
            <person name="Munk A.C.C."/>
            <person name="Kyrpides N."/>
            <person name="Mavromatis K."/>
            <person name="Ivanova N."/>
            <person name="Brettin T."/>
            <person name="Detter J.C."/>
            <person name="Han C."/>
            <person name="Larimer F."/>
            <person name="Land M."/>
            <person name="Hauser L."/>
            <person name="Markowitz V."/>
            <person name="Cheng J.-F."/>
            <person name="Hugenholtz P."/>
            <person name="Woyke T."/>
            <person name="Wu D."/>
            <person name="Brambilla E."/>
            <person name="Klenk H.-P."/>
            <person name="Eisen J.A."/>
        </authorList>
    </citation>
    <scope>NUCLEOTIDE SEQUENCE [LARGE SCALE GENOMIC DNA]</scope>
    <source>
        <strain evidence="4">DSM 18391 / NRRL B-41598 / KBS 63</strain>
    </source>
</reference>
<dbReference type="AlphaFoldDB" id="I3ZJ86"/>
<comment type="similarity">
    <text evidence="1">Belongs to the outer membrane factor (OMF) (TC 1.B.17) family.</text>
</comment>
<dbReference type="InterPro" id="IPR003423">
    <property type="entry name" value="OMP_efflux"/>
</dbReference>
<keyword evidence="4" id="KW-1185">Reference proteome</keyword>
<dbReference type="KEGG" id="trs:Terro_3072"/>
<organism evidence="3 4">
    <name type="scientific">Terriglobus roseus (strain DSM 18391 / NRRL B-41598 / KBS 63)</name>
    <dbReference type="NCBI Taxonomy" id="926566"/>
    <lineage>
        <taxon>Bacteria</taxon>
        <taxon>Pseudomonadati</taxon>
        <taxon>Acidobacteriota</taxon>
        <taxon>Terriglobia</taxon>
        <taxon>Terriglobales</taxon>
        <taxon>Acidobacteriaceae</taxon>
        <taxon>Terriglobus</taxon>
    </lineage>
</organism>
<protein>
    <submittedName>
        <fullName evidence="3">Outer membrane protein</fullName>
    </submittedName>
</protein>